<dbReference type="CDD" id="cd04892">
    <property type="entry name" value="ACT_AK-like_2"/>
    <property type="match status" value="1"/>
</dbReference>
<dbReference type="PANTHER" id="PTHR21499:SF59">
    <property type="entry name" value="ASPARTOKINASE"/>
    <property type="match status" value="1"/>
</dbReference>
<protein>
    <recommendedName>
        <fullName evidence="2">aspartate kinase</fullName>
        <ecNumber evidence="2">2.7.2.4</ecNumber>
    </recommendedName>
</protein>
<evidence type="ECO:0000259" key="6">
    <source>
        <dbReference type="PROSITE" id="PS51671"/>
    </source>
</evidence>
<dbReference type="Proteomes" id="UP001610335">
    <property type="component" value="Unassembled WGS sequence"/>
</dbReference>
<accession>A0ABR4HU32</accession>
<dbReference type="InterPro" id="IPR045865">
    <property type="entry name" value="ACT-like_dom_sf"/>
</dbReference>
<dbReference type="Gene3D" id="1.20.120.1320">
    <property type="entry name" value="Aspartokinase, catalytic domain"/>
    <property type="match status" value="1"/>
</dbReference>
<feature type="domain" description="ACT" evidence="6">
    <location>
        <begin position="363"/>
        <end position="449"/>
    </location>
</feature>
<gene>
    <name evidence="7" type="ORF">BDW59DRAFT_165579</name>
</gene>
<comment type="caution">
    <text evidence="7">The sequence shown here is derived from an EMBL/GenBank/DDBJ whole genome shotgun (WGS) entry which is preliminary data.</text>
</comment>
<keyword evidence="5" id="KW-0067">ATP-binding</keyword>
<reference evidence="7 8" key="1">
    <citation type="submission" date="2024-07" db="EMBL/GenBank/DDBJ databases">
        <title>Section-level genome sequencing and comparative genomics of Aspergillus sections Usti and Cavernicolus.</title>
        <authorList>
            <consortium name="Lawrence Berkeley National Laboratory"/>
            <person name="Nybo J.L."/>
            <person name="Vesth T.C."/>
            <person name="Theobald S."/>
            <person name="Frisvad J.C."/>
            <person name="Larsen T.O."/>
            <person name="Kjaerboelling I."/>
            <person name="Rothschild-Mancinelli K."/>
            <person name="Lyhne E.K."/>
            <person name="Kogle M.E."/>
            <person name="Barry K."/>
            <person name="Clum A."/>
            <person name="Na H."/>
            <person name="Ledsgaard L."/>
            <person name="Lin J."/>
            <person name="Lipzen A."/>
            <person name="Kuo A."/>
            <person name="Riley R."/>
            <person name="Mondo S."/>
            <person name="LaButti K."/>
            <person name="Haridas S."/>
            <person name="Pangalinan J."/>
            <person name="Salamov A.A."/>
            <person name="Simmons B.A."/>
            <person name="Magnuson J.K."/>
            <person name="Chen J."/>
            <person name="Drula E."/>
            <person name="Henrissat B."/>
            <person name="Wiebenga A."/>
            <person name="Lubbers R.J."/>
            <person name="Gomes A.C."/>
            <person name="Makela M.R."/>
            <person name="Stajich J."/>
            <person name="Grigoriev I.V."/>
            <person name="Mortensen U.H."/>
            <person name="De vries R.P."/>
            <person name="Baker S.E."/>
            <person name="Andersen M.R."/>
        </authorList>
    </citation>
    <scope>NUCLEOTIDE SEQUENCE [LARGE SCALE GENOMIC DNA]</scope>
    <source>
        <strain evidence="7 8">CBS 600.67</strain>
    </source>
</reference>
<keyword evidence="4" id="KW-0808">Transferase</keyword>
<dbReference type="Pfam" id="PF22468">
    <property type="entry name" value="ACT_9"/>
    <property type="match status" value="1"/>
</dbReference>
<evidence type="ECO:0000256" key="3">
    <source>
        <dbReference type="ARBA" id="ARBA00022741"/>
    </source>
</evidence>
<evidence type="ECO:0000313" key="8">
    <source>
        <dbReference type="Proteomes" id="UP001610335"/>
    </source>
</evidence>
<dbReference type="Gene3D" id="3.30.2130.10">
    <property type="entry name" value="VC0802-like"/>
    <property type="match status" value="1"/>
</dbReference>
<dbReference type="EMBL" id="JBFXLS010000085">
    <property type="protein sequence ID" value="KAL2818247.1"/>
    <property type="molecule type" value="Genomic_DNA"/>
</dbReference>
<evidence type="ECO:0000256" key="5">
    <source>
        <dbReference type="ARBA" id="ARBA00022840"/>
    </source>
</evidence>
<evidence type="ECO:0000256" key="1">
    <source>
        <dbReference type="ARBA" id="ARBA00010122"/>
    </source>
</evidence>
<keyword evidence="3" id="KW-0547">Nucleotide-binding</keyword>
<dbReference type="SUPFAM" id="SSF53633">
    <property type="entry name" value="Carbamate kinase-like"/>
    <property type="match status" value="1"/>
</dbReference>
<evidence type="ECO:0000313" key="7">
    <source>
        <dbReference type="EMBL" id="KAL2818247.1"/>
    </source>
</evidence>
<dbReference type="InterPro" id="IPR002912">
    <property type="entry name" value="ACT_dom"/>
</dbReference>
<name>A0ABR4HU32_9EURO</name>
<dbReference type="Gene3D" id="3.40.1160.10">
    <property type="entry name" value="Acetylglutamate kinase-like"/>
    <property type="match status" value="1"/>
</dbReference>
<keyword evidence="8" id="KW-1185">Reference proteome</keyword>
<dbReference type="EC" id="2.7.2.4" evidence="2"/>
<evidence type="ECO:0000256" key="2">
    <source>
        <dbReference type="ARBA" id="ARBA00013059"/>
    </source>
</evidence>
<keyword evidence="4" id="KW-0418">Kinase</keyword>
<evidence type="ECO:0000256" key="4">
    <source>
        <dbReference type="ARBA" id="ARBA00022777"/>
    </source>
</evidence>
<organism evidence="7 8">
    <name type="scientific">Aspergillus cavernicola</name>
    <dbReference type="NCBI Taxonomy" id="176166"/>
    <lineage>
        <taxon>Eukaryota</taxon>
        <taxon>Fungi</taxon>
        <taxon>Dikarya</taxon>
        <taxon>Ascomycota</taxon>
        <taxon>Pezizomycotina</taxon>
        <taxon>Eurotiomycetes</taxon>
        <taxon>Eurotiomycetidae</taxon>
        <taxon>Eurotiales</taxon>
        <taxon>Aspergillaceae</taxon>
        <taxon>Aspergillus</taxon>
        <taxon>Aspergillus subgen. Nidulantes</taxon>
    </lineage>
</organism>
<dbReference type="InterPro" id="IPR042199">
    <property type="entry name" value="AsparK_Bifunc_asparK/hSer_DH"/>
</dbReference>
<dbReference type="InterPro" id="IPR054352">
    <property type="entry name" value="ACT_Aspartokinase"/>
</dbReference>
<dbReference type="SUPFAM" id="SSF55021">
    <property type="entry name" value="ACT-like"/>
    <property type="match status" value="2"/>
</dbReference>
<comment type="similarity">
    <text evidence="1">Belongs to the aspartokinase family.</text>
</comment>
<dbReference type="PROSITE" id="PS51671">
    <property type="entry name" value="ACT"/>
    <property type="match status" value="1"/>
</dbReference>
<dbReference type="InterPro" id="IPR036393">
    <property type="entry name" value="AceGlu_kinase-like_sf"/>
</dbReference>
<sequence>MSPSSAPHYPALPRPTGRQICYSKLSVSVVSDCEEVRKFLLTAQVVGDLSPRSKDRVLSLGEKLACRIVAAALNIKGGIPARVINLDNIVAEELAQRVASIVSESTDAVPVITVKAFSASCLARSSGVLVEGIPTSVAQCARQGWLPSNTRFGRKLMEYFTADPSKVPSARVLATVTAEEASELTFFGSELTTWGLTLHHLFSQVIHLLTMEQLCMSEVVLQLKNVFNPCGPGTVIYHSDPEADRQPPETVQEKPTGVGFMLSNGYDGQSRSRRRPTAISSKEGLVLINVTCSRTTKSRGFLASVFLELERNGLVPDLVTTSERNVSLAIQTSDGILDRNRLVLNLQKFGSVTILENMNIVSVIGQRMRNMVGTANEIFEALASAKINIYLISQGASEINISFVVKAEDAIQAMNVIHARALQIPTHLEQENTFIKKDPGYIEHLDTYVHGIIDAVEIEKEA</sequence>
<proteinExistence type="inferred from homology"/>
<dbReference type="PANTHER" id="PTHR21499">
    <property type="entry name" value="ASPARTATE KINASE"/>
    <property type="match status" value="1"/>
</dbReference>